<dbReference type="InterPro" id="IPR050726">
    <property type="entry name" value="mGluR"/>
</dbReference>
<dbReference type="Pfam" id="PF00003">
    <property type="entry name" value="7tm_3"/>
    <property type="match status" value="1"/>
</dbReference>
<proteinExistence type="predicted"/>
<dbReference type="Gene3D" id="3.40.50.2300">
    <property type="match status" value="2"/>
</dbReference>
<keyword evidence="8" id="KW-0325">Glycoprotein</keyword>
<dbReference type="PRINTS" id="PR00248">
    <property type="entry name" value="GPCRMGR"/>
</dbReference>
<evidence type="ECO:0000256" key="3">
    <source>
        <dbReference type="ARBA" id="ARBA00022692"/>
    </source>
</evidence>
<keyword evidence="6 10" id="KW-0472">Membrane</keyword>
<evidence type="ECO:0000256" key="8">
    <source>
        <dbReference type="ARBA" id="ARBA00023180"/>
    </source>
</evidence>
<evidence type="ECO:0000256" key="9">
    <source>
        <dbReference type="ARBA" id="ARBA00023224"/>
    </source>
</evidence>
<dbReference type="GeneID" id="105845234"/>
<feature type="transmembrane region" description="Helical" evidence="10">
    <location>
        <begin position="718"/>
        <end position="737"/>
    </location>
</feature>
<dbReference type="InterPro" id="IPR038550">
    <property type="entry name" value="GPCR_3_9-Cys_sf"/>
</dbReference>
<dbReference type="Pfam" id="PF01094">
    <property type="entry name" value="ANF_receptor"/>
    <property type="match status" value="1"/>
</dbReference>
<evidence type="ECO:0000256" key="7">
    <source>
        <dbReference type="ARBA" id="ARBA00023170"/>
    </source>
</evidence>
<evidence type="ECO:0000313" key="12">
    <source>
        <dbReference type="Proteomes" id="UP001652625"/>
    </source>
</evidence>
<keyword evidence="2" id="KW-1003">Cell membrane</keyword>
<feature type="transmembrane region" description="Helical" evidence="10">
    <location>
        <begin position="595"/>
        <end position="616"/>
    </location>
</feature>
<dbReference type="PANTHER" id="PTHR24060">
    <property type="entry name" value="METABOTROPIC GLUTAMATE RECEPTOR"/>
    <property type="match status" value="1"/>
</dbReference>
<dbReference type="InterPro" id="IPR028082">
    <property type="entry name" value="Peripla_BP_I"/>
</dbReference>
<feature type="transmembrane region" description="Helical" evidence="10">
    <location>
        <begin position="781"/>
        <end position="800"/>
    </location>
</feature>
<keyword evidence="3 10" id="KW-0812">Transmembrane</keyword>
<gene>
    <name evidence="13" type="primary">LOC105845234</name>
</gene>
<keyword evidence="7 13" id="KW-0675">Receptor</keyword>
<feature type="transmembrane region" description="Helical" evidence="10">
    <location>
        <begin position="628"/>
        <end position="646"/>
    </location>
</feature>
<evidence type="ECO:0000256" key="2">
    <source>
        <dbReference type="ARBA" id="ARBA00022475"/>
    </source>
</evidence>
<dbReference type="SUPFAM" id="SSF53822">
    <property type="entry name" value="Periplasmic binding protein-like I"/>
    <property type="match status" value="1"/>
</dbReference>
<evidence type="ECO:0000259" key="11">
    <source>
        <dbReference type="PROSITE" id="PS50259"/>
    </source>
</evidence>
<dbReference type="Gene3D" id="2.10.50.30">
    <property type="entry name" value="GPCR, family 3, nine cysteines domain"/>
    <property type="match status" value="1"/>
</dbReference>
<evidence type="ECO:0000256" key="1">
    <source>
        <dbReference type="ARBA" id="ARBA00004651"/>
    </source>
</evidence>
<evidence type="ECO:0000256" key="6">
    <source>
        <dbReference type="ARBA" id="ARBA00023136"/>
    </source>
</evidence>
<feature type="transmembrane region" description="Helical" evidence="10">
    <location>
        <begin position="559"/>
        <end position="583"/>
    </location>
</feature>
<dbReference type="RefSeq" id="XP_065666846.1">
    <property type="nucleotide sequence ID" value="XM_065810774.1"/>
</dbReference>
<feature type="transmembrane region" description="Helical" evidence="10">
    <location>
        <begin position="667"/>
        <end position="689"/>
    </location>
</feature>
<dbReference type="PROSITE" id="PS50259">
    <property type="entry name" value="G_PROTEIN_RECEP_F3_4"/>
    <property type="match status" value="1"/>
</dbReference>
<keyword evidence="12" id="KW-1185">Reference proteome</keyword>
<name>A0ABM4CY18_HYDVU</name>
<keyword evidence="9" id="KW-0807">Transducer</keyword>
<feature type="domain" description="G-protein coupled receptors family 3 profile" evidence="11">
    <location>
        <begin position="559"/>
        <end position="822"/>
    </location>
</feature>
<dbReference type="InterPro" id="IPR001828">
    <property type="entry name" value="ANF_lig-bd_rcpt"/>
</dbReference>
<accession>A0ABM4CY18</accession>
<feature type="transmembrane region" description="Helical" evidence="10">
    <location>
        <begin position="749"/>
        <end position="769"/>
    </location>
</feature>
<evidence type="ECO:0000256" key="10">
    <source>
        <dbReference type="SAM" id="Phobius"/>
    </source>
</evidence>
<reference evidence="13" key="1">
    <citation type="submission" date="2025-08" db="UniProtKB">
        <authorList>
            <consortium name="RefSeq"/>
        </authorList>
    </citation>
    <scope>IDENTIFICATION</scope>
</reference>
<keyword evidence="5" id="KW-0297">G-protein coupled receptor</keyword>
<dbReference type="Proteomes" id="UP001652625">
    <property type="component" value="Chromosome 11"/>
</dbReference>
<comment type="subcellular location">
    <subcellularLocation>
        <location evidence="1">Cell membrane</location>
        <topology evidence="1">Multi-pass membrane protein</topology>
    </subcellularLocation>
</comment>
<dbReference type="InterPro" id="IPR000337">
    <property type="entry name" value="GPCR_3"/>
</dbReference>
<sequence>MLKIVLKTLKTAFCFYNILSRFLHLNQAFAQKCQNGRLDGEGLFKIYAMLSIQACNPNGARARGVAQAEALKYVINEANRQFNKSLIGYTIYDIDDYSKLDYTVNATLDIILSSTKRLLSPNIADNNIFFKSNKFEPTALGLVGLVTSENAIYAHQTFSFTDIPIISYSATSDELSDKKMFPNFYRTVPPDSFQALLFSDLLLHFNWTYVSVIASDDSYGRSGAFQLVQKLSEVKICVNSQDVITNESEQNSLIFSNIESDPRVRVIIYWGYIESLKYLLTESKKRKIFGKVWILSEGVGLDNWIIEFMKAFEGNIMILNPYTYTEQNFKQNFLSITYNDATPWLKMLFQQNGIDELKSKLTVSNIQNLFDYRRVGYLQTSANVLINAFINYTKTQCNNVSSNISSCNDLIYNRNDFNNIVKNISFPYKNNDIFQFDENQNPVTASYDLFVVTNSKFELTASWTSNKGFKIINSSIFNSFQITSACSQVCPPGHQGVFHKELMCCWACAFCPKNQVKSTYGQNTCVKCMEEELYISNPNRTKCVKLNQIYWSFYSNTNYLFVTFSFFISGVTVTIVFMLTFIIKRNTPIVKASNYWLSITQMTLHFLLFNITFLAIGKGSNIKCFFTMHVSGLLYFLIINVTWLKVKRLVAVFGTLHKLRKKDMQRIRFKEFITFLVANLLYVSVMLTIEAIKPINIDLITDENALTINEFCKSETNILVHVCCILILMVFCAIELFKGRNLPLKYDDTRFIAVGTFSSVLIKILAVPLGFSLNDANNYKTMLYTVINISNFLLLITSYMSKIKIILFEPNSNSRTGFNRNRNKIHPECSAKLR</sequence>
<evidence type="ECO:0000256" key="5">
    <source>
        <dbReference type="ARBA" id="ARBA00023040"/>
    </source>
</evidence>
<evidence type="ECO:0000313" key="13">
    <source>
        <dbReference type="RefSeq" id="XP_065666846.1"/>
    </source>
</evidence>
<protein>
    <submittedName>
        <fullName evidence="13">Metabotropic glutamate receptor</fullName>
    </submittedName>
</protein>
<organism evidence="12 13">
    <name type="scientific">Hydra vulgaris</name>
    <name type="common">Hydra</name>
    <name type="synonym">Hydra attenuata</name>
    <dbReference type="NCBI Taxonomy" id="6087"/>
    <lineage>
        <taxon>Eukaryota</taxon>
        <taxon>Metazoa</taxon>
        <taxon>Cnidaria</taxon>
        <taxon>Hydrozoa</taxon>
        <taxon>Hydroidolina</taxon>
        <taxon>Anthoathecata</taxon>
        <taxon>Aplanulata</taxon>
        <taxon>Hydridae</taxon>
        <taxon>Hydra</taxon>
    </lineage>
</organism>
<evidence type="ECO:0000256" key="4">
    <source>
        <dbReference type="ARBA" id="ARBA00022989"/>
    </source>
</evidence>
<keyword evidence="4 10" id="KW-1133">Transmembrane helix</keyword>
<dbReference type="InterPro" id="IPR017978">
    <property type="entry name" value="GPCR_3_C"/>
</dbReference>